<evidence type="ECO:0000313" key="2">
    <source>
        <dbReference type="EMBL" id="VVC28053.1"/>
    </source>
</evidence>
<protein>
    <submittedName>
        <fullName evidence="2">Uncharacterized protein</fullName>
    </submittedName>
</protein>
<sequence length="260" mass="29043">MVNIPQGLKTTPVASTAQNFHEPSLIVAIVQPQLMEMTSNSQPLQVQQQQSSTPMQPQEPRPPKKIKTLIKIIHPKTEVEIDLLYNEVQESDITLLGSSLKWLFSNNSYSESKNSSFTSSNIFGILIDEKKLSTISQTMSKINILRKPIISESEERQRVMSASMMPQYAQTSLTLNSISSLQSSKETTNIEKPDIVYSLTDDANSVIKTQHQEFVTAMIFTALDSSPNSRTEAGKIFAEVLSYKHKDYDEVISVVDVTQG</sequence>
<dbReference type="EMBL" id="CABPRJ010000477">
    <property type="protein sequence ID" value="VVC28053.1"/>
    <property type="molecule type" value="Genomic_DNA"/>
</dbReference>
<keyword evidence="3" id="KW-1185">Reference proteome</keyword>
<gene>
    <name evidence="2" type="ORF">CINCED_3A023671</name>
</gene>
<proteinExistence type="predicted"/>
<dbReference type="AlphaFoldDB" id="A0A5E4M9L0"/>
<name>A0A5E4M9L0_9HEMI</name>
<feature type="region of interest" description="Disordered" evidence="1">
    <location>
        <begin position="39"/>
        <end position="63"/>
    </location>
</feature>
<feature type="compositionally biased region" description="Low complexity" evidence="1">
    <location>
        <begin position="39"/>
        <end position="58"/>
    </location>
</feature>
<evidence type="ECO:0000256" key="1">
    <source>
        <dbReference type="SAM" id="MobiDB-lite"/>
    </source>
</evidence>
<dbReference type="Proteomes" id="UP000325440">
    <property type="component" value="Unassembled WGS sequence"/>
</dbReference>
<reference evidence="2 3" key="1">
    <citation type="submission" date="2019-08" db="EMBL/GenBank/DDBJ databases">
        <authorList>
            <person name="Alioto T."/>
            <person name="Alioto T."/>
            <person name="Gomez Garrido J."/>
        </authorList>
    </citation>
    <scope>NUCLEOTIDE SEQUENCE [LARGE SCALE GENOMIC DNA]</scope>
</reference>
<accession>A0A5E4M9L0</accession>
<dbReference type="OrthoDB" id="6631006at2759"/>
<organism evidence="2 3">
    <name type="scientific">Cinara cedri</name>
    <dbReference type="NCBI Taxonomy" id="506608"/>
    <lineage>
        <taxon>Eukaryota</taxon>
        <taxon>Metazoa</taxon>
        <taxon>Ecdysozoa</taxon>
        <taxon>Arthropoda</taxon>
        <taxon>Hexapoda</taxon>
        <taxon>Insecta</taxon>
        <taxon>Pterygota</taxon>
        <taxon>Neoptera</taxon>
        <taxon>Paraneoptera</taxon>
        <taxon>Hemiptera</taxon>
        <taxon>Sternorrhyncha</taxon>
        <taxon>Aphidomorpha</taxon>
        <taxon>Aphidoidea</taxon>
        <taxon>Aphididae</taxon>
        <taxon>Lachninae</taxon>
        <taxon>Cinara</taxon>
    </lineage>
</organism>
<evidence type="ECO:0000313" key="3">
    <source>
        <dbReference type="Proteomes" id="UP000325440"/>
    </source>
</evidence>